<sequence length="129" mass="13519">MVELADALATLASSSSLAVHGAFGVFAVSSPAPAMTAFDSLGGVLGDVSCGVSKAWSPLPGGEVDLDRCGGGDGELETRDEEDDAVVVTANWRPDMRKMTMCPEDSFVIFLFFGGPVCKRGVYYADVYL</sequence>
<dbReference type="Proteomes" id="UP000823388">
    <property type="component" value="Chromosome 2K"/>
</dbReference>
<keyword evidence="2" id="KW-1185">Reference proteome</keyword>
<dbReference type="EMBL" id="CM029039">
    <property type="protein sequence ID" value="KAG2641672.1"/>
    <property type="molecule type" value="Genomic_DNA"/>
</dbReference>
<reference evidence="1" key="1">
    <citation type="submission" date="2020-05" db="EMBL/GenBank/DDBJ databases">
        <title>WGS assembly of Panicum virgatum.</title>
        <authorList>
            <person name="Lovell J.T."/>
            <person name="Jenkins J."/>
            <person name="Shu S."/>
            <person name="Juenger T.E."/>
            <person name="Schmutz J."/>
        </authorList>
    </citation>
    <scope>NUCLEOTIDE SEQUENCE</scope>
    <source>
        <strain evidence="1">AP13</strain>
    </source>
</reference>
<name>A0A8T0VZW5_PANVG</name>
<organism evidence="1 2">
    <name type="scientific">Panicum virgatum</name>
    <name type="common">Blackwell switchgrass</name>
    <dbReference type="NCBI Taxonomy" id="38727"/>
    <lineage>
        <taxon>Eukaryota</taxon>
        <taxon>Viridiplantae</taxon>
        <taxon>Streptophyta</taxon>
        <taxon>Embryophyta</taxon>
        <taxon>Tracheophyta</taxon>
        <taxon>Spermatophyta</taxon>
        <taxon>Magnoliopsida</taxon>
        <taxon>Liliopsida</taxon>
        <taxon>Poales</taxon>
        <taxon>Poaceae</taxon>
        <taxon>PACMAD clade</taxon>
        <taxon>Panicoideae</taxon>
        <taxon>Panicodae</taxon>
        <taxon>Paniceae</taxon>
        <taxon>Panicinae</taxon>
        <taxon>Panicum</taxon>
        <taxon>Panicum sect. Hiantes</taxon>
    </lineage>
</organism>
<gene>
    <name evidence="1" type="ORF">PVAP13_2KG237400</name>
</gene>
<protein>
    <submittedName>
        <fullName evidence="1">Uncharacterized protein</fullName>
    </submittedName>
</protein>
<proteinExistence type="predicted"/>
<evidence type="ECO:0000313" key="1">
    <source>
        <dbReference type="EMBL" id="KAG2641672.1"/>
    </source>
</evidence>
<evidence type="ECO:0000313" key="2">
    <source>
        <dbReference type="Proteomes" id="UP000823388"/>
    </source>
</evidence>
<comment type="caution">
    <text evidence="1">The sequence shown here is derived from an EMBL/GenBank/DDBJ whole genome shotgun (WGS) entry which is preliminary data.</text>
</comment>
<dbReference type="AlphaFoldDB" id="A0A8T0VZW5"/>
<accession>A0A8T0VZW5</accession>